<dbReference type="InterPro" id="IPR000157">
    <property type="entry name" value="TIR_dom"/>
</dbReference>
<name>A0A6P8C970_PUNGR</name>
<accession>A0A6P8C970</accession>
<dbReference type="InterPro" id="IPR001611">
    <property type="entry name" value="Leu-rich_rpt"/>
</dbReference>
<feature type="domain" description="TIR" evidence="4">
    <location>
        <begin position="1"/>
        <end position="119"/>
    </location>
</feature>
<gene>
    <name evidence="6 7" type="primary">LOC116195304</name>
</gene>
<dbReference type="InterPro" id="IPR032675">
    <property type="entry name" value="LRR_dom_sf"/>
</dbReference>
<dbReference type="RefSeq" id="XP_031380267.1">
    <property type="nucleotide sequence ID" value="XM_031524407.1"/>
</dbReference>
<keyword evidence="2" id="KW-0677">Repeat</keyword>
<dbReference type="InterPro" id="IPR058192">
    <property type="entry name" value="WHD_ROQ1-like"/>
</dbReference>
<dbReference type="SUPFAM" id="SSF52200">
    <property type="entry name" value="Toll/Interleukin receptor TIR domain"/>
    <property type="match status" value="1"/>
</dbReference>
<dbReference type="RefSeq" id="XP_031380266.1">
    <property type="nucleotide sequence ID" value="XM_031524406.1"/>
</dbReference>
<reference evidence="6 7" key="2">
    <citation type="submission" date="2025-04" db="UniProtKB">
        <authorList>
            <consortium name="RefSeq"/>
        </authorList>
    </citation>
    <scope>IDENTIFICATION</scope>
    <source>
        <tissue evidence="6 7">Leaf</tissue>
    </source>
</reference>
<keyword evidence="3" id="KW-0611">Plant defense</keyword>
<dbReference type="GO" id="GO:0043531">
    <property type="term" value="F:ADP binding"/>
    <property type="evidence" value="ECO:0007669"/>
    <property type="project" value="InterPro"/>
</dbReference>
<evidence type="ECO:0000313" key="6">
    <source>
        <dbReference type="RefSeq" id="XP_031380266.1"/>
    </source>
</evidence>
<dbReference type="PROSITE" id="PS51450">
    <property type="entry name" value="LRR"/>
    <property type="match status" value="4"/>
</dbReference>
<organism evidence="5 7">
    <name type="scientific">Punica granatum</name>
    <name type="common">Pomegranate</name>
    <dbReference type="NCBI Taxonomy" id="22663"/>
    <lineage>
        <taxon>Eukaryota</taxon>
        <taxon>Viridiplantae</taxon>
        <taxon>Streptophyta</taxon>
        <taxon>Embryophyta</taxon>
        <taxon>Tracheophyta</taxon>
        <taxon>Spermatophyta</taxon>
        <taxon>Magnoliopsida</taxon>
        <taxon>eudicotyledons</taxon>
        <taxon>Gunneridae</taxon>
        <taxon>Pentapetalae</taxon>
        <taxon>rosids</taxon>
        <taxon>malvids</taxon>
        <taxon>Myrtales</taxon>
        <taxon>Lythraceae</taxon>
        <taxon>Punica</taxon>
    </lineage>
</organism>
<dbReference type="Gene3D" id="1.10.8.430">
    <property type="entry name" value="Helical domain of apoptotic protease-activating factors"/>
    <property type="match status" value="1"/>
</dbReference>
<dbReference type="OrthoDB" id="2018313at2759"/>
<sequence length="1416" mass="159266">MRSIKQSKICIPIFSKGYASSKWCLKEVTEMVKCMKEATEHLIMPIFLDVTPDEGQHQTGCYAEAFCRHEKKYDLETVQGWRDALKEIVKLKGLELSVVANGNQGEFIKLVVARVLRELKQANLNVSEILIGIDDHVEEVIQLLEVGLKDVHAVGIWGMGGIGKTTLAKVIYNKLPNQFECCCFLNDVREISQKKGLPSLQTKLASDILRGNHEEFANVDGGINVLKNRLRDRQALILLDDVDDISQLKSLASDLGWFGPGSRIIITTRERKVLNLFQNCSIYEAELLSEDQALELFSNHAFGDALPLTEFYNLSCDIVKRMGRLPLALEVIGSFLSAYRGRMDMWEGTMEQLKRKPHMLVQDKLMISYESLDDQQKEIFLDIACFFSGEDVRDLIPMWDDCDFFPTVAIEILQLKSLIRIRDGNTLWMHDQLVDLGRLIVEQENYKEPELRSRLWRSEEAIDVLMGEQGSSKVEAAAISAYEGRVTFTNECFKNLSKLRVLRLYGVELDGTFLHFLPKLRWLRLPMKTATLPANLHLSYLTSLDLSRSKIDGDLISWSSIKIGKLKILNLSHCWKLKRSPDFSAFPALERLILESCNDLEWVDSSIGLLKALKHVVMRYCRGLRKLPKQLGSLETLTELLIDETSIDEIPISKGIKKLEILSANGCRCLNGIPESVGSLTKLKRLLLADCRALTKLPDSIGQLSSIVELNLDRCGVTRLPRTLGNLDKLEVLAGACASMTKVPADLRGLLNLRKKRSHLRMVKSTPADISRFSHPQKGVGTLFGPYSVKSLGSSTLTFLDLSGLVDLKELYLCGDLLKGECLAKLCKLEVLVLISVNISTVPKEIGAFSSLEIINISACKELKCLPTLPASLLSLKVTRCPSLERFPNVSNLKKLIELLVHSCSVLGEIAGLANLISLYSLEIHNCPIAMLDGLEKLESLIILSVRSSNVVRLPELSRSKNLWCIDASNNRQLVEIQGLNNLCEVKTLDLSNCTSLGRLPQLSDLESLEILDIRHCITMECLPDLPRSQKLRKLELKACKKLCQLDGLEGLKSLEELDITGCNAIESLPDLSRLQRLKTLKIKACEKLSQFSGLGEMESLLVLDIRRCISIERLPHLSKLRRLTSLELEACEKLYAFEGLGLESLYKLVIVDCKAIESLPDLSRSQKLAKLELKACEKLHQLDGLEELKSLEELDITGCNAIESLPDLSRLRRFFALRIEAWEKLHRLNGLEELKSLRKLDIIGCNAIESLPDLSRLLGLIFLRIEACEKLCQLDGLEEWKSLQELDIIGCNAIESLPDLSRLQKLERLELKACEKVCQLDGLGQLESLEILDIGGCKAIESLPNLSRLWWLRELKTEGCEKLRQLDGLEELKELQVLDIRGCKAIESLPDLSRRFRRVELKIEGCEKLGQLKLG</sequence>
<dbReference type="InterPro" id="IPR042197">
    <property type="entry name" value="Apaf_helical"/>
</dbReference>
<dbReference type="InterPro" id="IPR036390">
    <property type="entry name" value="WH_DNA-bd_sf"/>
</dbReference>
<proteinExistence type="predicted"/>
<dbReference type="Pfam" id="PF01582">
    <property type="entry name" value="TIR"/>
    <property type="match status" value="1"/>
</dbReference>
<dbReference type="Gene3D" id="3.40.50.10140">
    <property type="entry name" value="Toll/interleukin-1 receptor homology (TIR) domain"/>
    <property type="match status" value="1"/>
</dbReference>
<keyword evidence="5" id="KW-1185">Reference proteome</keyword>
<dbReference type="InterPro" id="IPR002182">
    <property type="entry name" value="NB-ARC"/>
</dbReference>
<dbReference type="Proteomes" id="UP000515151">
    <property type="component" value="Chromosome 2"/>
</dbReference>
<dbReference type="GO" id="GO:0007165">
    <property type="term" value="P:signal transduction"/>
    <property type="evidence" value="ECO:0007669"/>
    <property type="project" value="InterPro"/>
</dbReference>
<dbReference type="GO" id="GO:0006952">
    <property type="term" value="P:defense response"/>
    <property type="evidence" value="ECO:0007669"/>
    <property type="project" value="UniProtKB-KW"/>
</dbReference>
<evidence type="ECO:0000256" key="1">
    <source>
        <dbReference type="ARBA" id="ARBA00022614"/>
    </source>
</evidence>
<dbReference type="PANTHER" id="PTHR11017:SF570">
    <property type="entry name" value="DISEASE RESISTANCE PROTEIN (TIR-NBS CLASS)-RELATED"/>
    <property type="match status" value="1"/>
</dbReference>
<dbReference type="Gene3D" id="3.40.50.300">
    <property type="entry name" value="P-loop containing nucleotide triphosphate hydrolases"/>
    <property type="match status" value="1"/>
</dbReference>
<dbReference type="PRINTS" id="PR00364">
    <property type="entry name" value="DISEASERSIST"/>
</dbReference>
<dbReference type="Gene3D" id="3.80.10.10">
    <property type="entry name" value="Ribonuclease Inhibitor"/>
    <property type="match status" value="4"/>
</dbReference>
<dbReference type="PROSITE" id="PS50104">
    <property type="entry name" value="TIR"/>
    <property type="match status" value="1"/>
</dbReference>
<keyword evidence="1" id="KW-0433">Leucine-rich repeat</keyword>
<evidence type="ECO:0000313" key="5">
    <source>
        <dbReference type="Proteomes" id="UP000515151"/>
    </source>
</evidence>
<dbReference type="InterPro" id="IPR044974">
    <property type="entry name" value="Disease_R_plants"/>
</dbReference>
<evidence type="ECO:0000313" key="7">
    <source>
        <dbReference type="RefSeq" id="XP_031380267.1"/>
    </source>
</evidence>
<dbReference type="SUPFAM" id="SSF46785">
    <property type="entry name" value="Winged helix' DNA-binding domain"/>
    <property type="match status" value="1"/>
</dbReference>
<dbReference type="SUPFAM" id="SSF52058">
    <property type="entry name" value="L domain-like"/>
    <property type="match status" value="3"/>
</dbReference>
<dbReference type="Pfam" id="PF00931">
    <property type="entry name" value="NB-ARC"/>
    <property type="match status" value="1"/>
</dbReference>
<protein>
    <submittedName>
        <fullName evidence="6 7">TMV resistance protein N-like</fullName>
    </submittedName>
</protein>
<dbReference type="PANTHER" id="PTHR11017">
    <property type="entry name" value="LEUCINE-RICH REPEAT-CONTAINING PROTEIN"/>
    <property type="match status" value="1"/>
</dbReference>
<dbReference type="Pfam" id="PF23282">
    <property type="entry name" value="WHD_ROQ1"/>
    <property type="match status" value="1"/>
</dbReference>
<dbReference type="SUPFAM" id="SSF52540">
    <property type="entry name" value="P-loop containing nucleoside triphosphate hydrolases"/>
    <property type="match status" value="1"/>
</dbReference>
<evidence type="ECO:0000259" key="4">
    <source>
        <dbReference type="PROSITE" id="PS50104"/>
    </source>
</evidence>
<reference evidence="5" key="1">
    <citation type="journal article" date="2020" name="Plant Biotechnol. J.">
        <title>The pomegranate (Punica granatum L.) draft genome dissects genetic divergence between soft- and hard-seeded cultivars.</title>
        <authorList>
            <person name="Luo X."/>
            <person name="Li H."/>
            <person name="Wu Z."/>
            <person name="Yao W."/>
            <person name="Zhao P."/>
            <person name="Cao D."/>
            <person name="Yu H."/>
            <person name="Li K."/>
            <person name="Poudel K."/>
            <person name="Zhao D."/>
            <person name="Zhang F."/>
            <person name="Xia X."/>
            <person name="Chen L."/>
            <person name="Wang Q."/>
            <person name="Jing D."/>
            <person name="Cao S."/>
        </authorList>
    </citation>
    <scope>NUCLEOTIDE SEQUENCE [LARGE SCALE GENOMIC DNA]</scope>
</reference>
<dbReference type="InterPro" id="IPR035897">
    <property type="entry name" value="Toll_tir_struct_dom_sf"/>
</dbReference>
<dbReference type="InterPro" id="IPR027417">
    <property type="entry name" value="P-loop_NTPase"/>
</dbReference>
<dbReference type="Gene3D" id="3.40.1170.20">
    <property type="entry name" value="tRNA intron endonuclease, N-terminal domain"/>
    <property type="match status" value="2"/>
</dbReference>
<dbReference type="GeneID" id="116195304"/>
<evidence type="ECO:0000256" key="3">
    <source>
        <dbReference type="ARBA" id="ARBA00022821"/>
    </source>
</evidence>
<evidence type="ECO:0000256" key="2">
    <source>
        <dbReference type="ARBA" id="ARBA00022737"/>
    </source>
</evidence>